<evidence type="ECO:0000256" key="5">
    <source>
        <dbReference type="PIRSR" id="PIRSR000097-2"/>
    </source>
</evidence>
<dbReference type="PROSITE" id="PS00798">
    <property type="entry name" value="ALDOKETO_REDUCTASE_1"/>
    <property type="match status" value="1"/>
</dbReference>
<dbReference type="Pfam" id="PF00248">
    <property type="entry name" value="Aldo_ket_red"/>
    <property type="match status" value="1"/>
</dbReference>
<gene>
    <name evidence="8" type="ORF">HF849_17010</name>
</gene>
<dbReference type="InterPro" id="IPR023210">
    <property type="entry name" value="NADP_OxRdtase_dom"/>
</dbReference>
<dbReference type="PIRSF" id="PIRSF000097">
    <property type="entry name" value="AKR"/>
    <property type="match status" value="1"/>
</dbReference>
<evidence type="ECO:0000256" key="6">
    <source>
        <dbReference type="PIRSR" id="PIRSR000097-3"/>
    </source>
</evidence>
<dbReference type="PANTHER" id="PTHR43827">
    <property type="entry name" value="2,5-DIKETO-D-GLUCONIC ACID REDUCTASE"/>
    <property type="match status" value="1"/>
</dbReference>
<dbReference type="GO" id="GO:0016616">
    <property type="term" value="F:oxidoreductase activity, acting on the CH-OH group of donors, NAD or NADP as acceptor"/>
    <property type="evidence" value="ECO:0007669"/>
    <property type="project" value="UniProtKB-ARBA"/>
</dbReference>
<dbReference type="AlphaFoldDB" id="A0A7X9SQU7"/>
<comment type="caution">
    <text evidence="8">The sequence shown here is derived from an EMBL/GenBank/DDBJ whole genome shotgun (WGS) entry which is preliminary data.</text>
</comment>
<dbReference type="PANTHER" id="PTHR43827:SF3">
    <property type="entry name" value="NADP-DEPENDENT OXIDOREDUCTASE DOMAIN-CONTAINING PROTEIN"/>
    <property type="match status" value="1"/>
</dbReference>
<evidence type="ECO:0000256" key="3">
    <source>
        <dbReference type="ARBA" id="ARBA00023002"/>
    </source>
</evidence>
<keyword evidence="2" id="KW-0521">NADP</keyword>
<evidence type="ECO:0000259" key="7">
    <source>
        <dbReference type="Pfam" id="PF00248"/>
    </source>
</evidence>
<dbReference type="EMBL" id="JABAGD010000033">
    <property type="protein sequence ID" value="NMF06416.1"/>
    <property type="molecule type" value="Genomic_DNA"/>
</dbReference>
<dbReference type="InterPro" id="IPR020471">
    <property type="entry name" value="AKR"/>
</dbReference>
<dbReference type="FunFam" id="3.20.20.100:FF:000015">
    <property type="entry name" value="Oxidoreductase, aldo/keto reductase family"/>
    <property type="match status" value="1"/>
</dbReference>
<dbReference type="PRINTS" id="PR00069">
    <property type="entry name" value="ALDKETRDTASE"/>
</dbReference>
<feature type="domain" description="NADP-dependent oxidoreductase" evidence="7">
    <location>
        <begin position="19"/>
        <end position="265"/>
    </location>
</feature>
<dbReference type="CDD" id="cd19132">
    <property type="entry name" value="AKR_AKR5D1_E1"/>
    <property type="match status" value="1"/>
</dbReference>
<protein>
    <submittedName>
        <fullName evidence="8">Aldo/keto reductase</fullName>
    </submittedName>
</protein>
<dbReference type="InterPro" id="IPR036812">
    <property type="entry name" value="NAD(P)_OxRdtase_dom_sf"/>
</dbReference>
<evidence type="ECO:0000256" key="2">
    <source>
        <dbReference type="ARBA" id="ARBA00022857"/>
    </source>
</evidence>
<feature type="binding site" evidence="5">
    <location>
        <position position="110"/>
    </location>
    <ligand>
        <name>substrate</name>
    </ligand>
</feature>
<dbReference type="InterPro" id="IPR018170">
    <property type="entry name" value="Aldo/ket_reductase_CS"/>
</dbReference>
<evidence type="ECO:0000256" key="1">
    <source>
        <dbReference type="ARBA" id="ARBA00007905"/>
    </source>
</evidence>
<dbReference type="SUPFAM" id="SSF51430">
    <property type="entry name" value="NAD(P)-linked oxidoreductase"/>
    <property type="match status" value="1"/>
</dbReference>
<feature type="site" description="Lowers pKa of active site Tyr" evidence="6">
    <location>
        <position position="77"/>
    </location>
</feature>
<keyword evidence="3" id="KW-0560">Oxidoreductase</keyword>
<sequence>MVENITEYSLNDGLKVPSIGFGTYSLNGIDGANRIKEAIDLGYRLIDSAFNYENEGAVGEAVRKCSVSREKLIITSKLPGRHHSYKEAINTVEESLFRAGLDYYDLYLIHWPNPRINLYVEAWQAMIELKKRGLIRSIGVCNFMPEHLQTLIKETGVAPSINQIELHPYFNQEEQRTCNKEHGILTESWSPLGRGNSMLQDEKIARIARIAETHKKSISQVILRWHIQLGAIPLPKASSKEHQLDNLNIFDFELSEDEMKIISGLSREDGRTTNQDPRVYEEF</sequence>
<comment type="similarity">
    <text evidence="1">Belongs to the aldo/keto reductase family.</text>
</comment>
<dbReference type="Proteomes" id="UP000587880">
    <property type="component" value="Unassembled WGS sequence"/>
</dbReference>
<organism evidence="8 9">
    <name type="scientific">Clostridium beijerinckii</name>
    <name type="common">Clostridium MP</name>
    <dbReference type="NCBI Taxonomy" id="1520"/>
    <lineage>
        <taxon>Bacteria</taxon>
        <taxon>Bacillati</taxon>
        <taxon>Bacillota</taxon>
        <taxon>Clostridia</taxon>
        <taxon>Eubacteriales</taxon>
        <taxon>Clostridiaceae</taxon>
        <taxon>Clostridium</taxon>
    </lineage>
</organism>
<name>A0A7X9SQU7_CLOBE</name>
<evidence type="ECO:0000313" key="9">
    <source>
        <dbReference type="Proteomes" id="UP000587880"/>
    </source>
</evidence>
<dbReference type="PROSITE" id="PS00062">
    <property type="entry name" value="ALDOKETO_REDUCTASE_2"/>
    <property type="match status" value="1"/>
</dbReference>
<accession>A0A7X9SQU7</accession>
<dbReference type="RefSeq" id="WP_168982566.1">
    <property type="nucleotide sequence ID" value="NZ_JABAGD010000033.1"/>
</dbReference>
<evidence type="ECO:0000256" key="4">
    <source>
        <dbReference type="PIRSR" id="PIRSR000097-1"/>
    </source>
</evidence>
<proteinExistence type="inferred from homology"/>
<dbReference type="Gene3D" id="3.20.20.100">
    <property type="entry name" value="NADP-dependent oxidoreductase domain"/>
    <property type="match status" value="1"/>
</dbReference>
<evidence type="ECO:0000313" key="8">
    <source>
        <dbReference type="EMBL" id="NMF06416.1"/>
    </source>
</evidence>
<reference evidence="8 9" key="1">
    <citation type="submission" date="2020-04" db="EMBL/GenBank/DDBJ databases">
        <authorList>
            <person name="Hitch T.C.A."/>
            <person name="Wylensek D."/>
            <person name="Clavel T."/>
        </authorList>
    </citation>
    <scope>NUCLEOTIDE SEQUENCE [LARGE SCALE GENOMIC DNA]</scope>
    <source>
        <strain evidence="8 9">WB01_NA02</strain>
    </source>
</reference>
<feature type="active site" description="Proton donor" evidence="4">
    <location>
        <position position="52"/>
    </location>
</feature>